<dbReference type="PANTHER" id="PTHR43661:SF3">
    <property type="entry name" value="D-XYLONATE DEHYDRATASE YAGF-RELATED"/>
    <property type="match status" value="1"/>
</dbReference>
<evidence type="ECO:0000256" key="6">
    <source>
        <dbReference type="ARBA" id="ARBA00022842"/>
    </source>
</evidence>
<evidence type="ECO:0000256" key="14">
    <source>
        <dbReference type="ARBA" id="ARBA00029490"/>
    </source>
</evidence>
<comment type="catalytic activity">
    <reaction evidence="15">
        <text>(2R,3R)-2,3-dihydroxy-3-methylpentanoate = (S)-3-methyl-2-oxopentanoate + H2O</text>
        <dbReference type="Rhea" id="RHEA:27694"/>
        <dbReference type="ChEBI" id="CHEBI:15377"/>
        <dbReference type="ChEBI" id="CHEBI:35146"/>
        <dbReference type="ChEBI" id="CHEBI:49258"/>
        <dbReference type="EC" id="4.2.1.9"/>
    </reaction>
</comment>
<sequence length="551" mass="58728">MKSDSIKKGIERAPHRSLLRACGLKDDDFEKPFIGIANSFTDIVPGHIHLKELVEEVKKGIIDAGGVPFEFNTMAICDGIAMNHEGMKYSLPSREIVANTVESVAMGHSLDGLVLIPSCDKVVPGMLMAALRLDIPSIVVTGGPMVPGKFKGENADLITVYEAVGEVSNGEMSEDELYELECSACPGAGSCSGLFTANTMACVTETLGMSLPMCATTLALDENKLKIAKSSGKRIVEMINENLTPSKIVTQESFENALAIDMALGGSSNTALHIPAIASEFEDRGIQVDLELFDKVSKFVPHIASMSPAGKDTMLDLHEAGGIPGVLKTIESKIHTDSITCNGKTIKENIENVEVKNTGVIRPIKNPVHDEGGIAILKGNLAPNGSVIKQAAVEDDMMYHKGPAKVFNSEEESVEAIFNGKIVEGDIVVIRCEGPRGGPGMREMLNPTSAIMGLGIKNVALITDGRFSGGTRGPCVGHVSPEAMSGGPIGGLIDGDIIEIDIKNRKINVDLSDDEIKERIANSDLPKRKIKGWLNIYQKSVSSADKGAILR</sequence>
<accession>A0A843AN29</accession>
<keyword evidence="6 15" id="KW-0460">Magnesium</keyword>
<keyword evidence="5 15" id="KW-0479">Metal-binding</keyword>
<dbReference type="InterPro" id="IPR056740">
    <property type="entry name" value="ILV_EDD_C"/>
</dbReference>
<dbReference type="Proteomes" id="UP000658733">
    <property type="component" value="Unassembled WGS sequence"/>
</dbReference>
<dbReference type="FunFam" id="3.50.30.80:FF:000001">
    <property type="entry name" value="Dihydroxy-acid dehydratase"/>
    <property type="match status" value="1"/>
</dbReference>
<dbReference type="InterPro" id="IPR037237">
    <property type="entry name" value="IlvD/EDD_N"/>
</dbReference>
<feature type="binding site" description="via carbamate group" evidence="15">
    <location>
        <position position="121"/>
    </location>
    <ligand>
        <name>Mg(2+)</name>
        <dbReference type="ChEBI" id="CHEBI:18420"/>
    </ligand>
</feature>
<name>A0A843AN29_METAZ</name>
<comment type="catalytic activity">
    <reaction evidence="11">
        <text>(2R)-2,3-dihydroxy-3-methylbutanoate = 3-methyl-2-oxobutanoate + H2O</text>
        <dbReference type="Rhea" id="RHEA:24809"/>
        <dbReference type="ChEBI" id="CHEBI:11851"/>
        <dbReference type="ChEBI" id="CHEBI:15377"/>
        <dbReference type="ChEBI" id="CHEBI:49072"/>
        <dbReference type="EC" id="4.2.1.9"/>
    </reaction>
    <physiologicalReaction direction="left-to-right" evidence="11">
        <dbReference type="Rhea" id="RHEA:24810"/>
    </physiologicalReaction>
</comment>
<evidence type="ECO:0000313" key="18">
    <source>
        <dbReference type="EMBL" id="MBF4468709.1"/>
    </source>
</evidence>
<evidence type="ECO:0000259" key="16">
    <source>
        <dbReference type="Pfam" id="PF00920"/>
    </source>
</evidence>
<gene>
    <name evidence="15 18" type="primary">ilvD</name>
    <name evidence="18" type="ORF">ISP01_04825</name>
</gene>
<feature type="domain" description="Dihydroxy-acid/6-phosphogluconate dehydratase N-terminal" evidence="16">
    <location>
        <begin position="31"/>
        <end position="349"/>
    </location>
</feature>
<keyword evidence="3 15" id="KW-0028">Amino-acid biosynthesis</keyword>
<evidence type="ECO:0000313" key="19">
    <source>
        <dbReference type="Proteomes" id="UP000658733"/>
    </source>
</evidence>
<comment type="similarity">
    <text evidence="2 15">Belongs to the IlvD/Edd family.</text>
</comment>
<dbReference type="GO" id="GO:0009097">
    <property type="term" value="P:isoleucine biosynthetic process"/>
    <property type="evidence" value="ECO:0007669"/>
    <property type="project" value="UniProtKB-UniRule"/>
</dbReference>
<dbReference type="InterPro" id="IPR020558">
    <property type="entry name" value="DiOHA_6PGluconate_deHydtase_CS"/>
</dbReference>
<evidence type="ECO:0000259" key="17">
    <source>
        <dbReference type="Pfam" id="PF24877"/>
    </source>
</evidence>
<dbReference type="GO" id="GO:0009099">
    <property type="term" value="P:L-valine biosynthetic process"/>
    <property type="evidence" value="ECO:0007669"/>
    <property type="project" value="UniProtKB-UniRule"/>
</dbReference>
<dbReference type="RefSeq" id="WP_042702665.1">
    <property type="nucleotide sequence ID" value="NZ_JADIIN010000039.1"/>
</dbReference>
<dbReference type="SUPFAM" id="SSF143975">
    <property type="entry name" value="IlvD/EDD N-terminal domain-like"/>
    <property type="match status" value="1"/>
</dbReference>
<evidence type="ECO:0000256" key="3">
    <source>
        <dbReference type="ARBA" id="ARBA00022605"/>
    </source>
</evidence>
<dbReference type="PANTHER" id="PTHR43661">
    <property type="entry name" value="D-XYLONATE DEHYDRATASE"/>
    <property type="match status" value="1"/>
</dbReference>
<comment type="pathway">
    <text evidence="12 15">Amino-acid biosynthesis; L-valine biosynthesis; L-valine from pyruvate: step 3/4.</text>
</comment>
<feature type="modified residue" description="N6-carboxylysine" evidence="15">
    <location>
        <position position="121"/>
    </location>
</feature>
<dbReference type="PROSITE" id="PS00887">
    <property type="entry name" value="ILVD_EDD_2"/>
    <property type="match status" value="1"/>
</dbReference>
<dbReference type="NCBIfam" id="TIGR00110">
    <property type="entry name" value="ilvD"/>
    <property type="match status" value="1"/>
</dbReference>
<dbReference type="InterPro" id="IPR004404">
    <property type="entry name" value="DihydroxyA_deHydtase"/>
</dbReference>
<comment type="cofactor">
    <cofactor evidence="1 15">
        <name>Mg(2+)</name>
        <dbReference type="ChEBI" id="CHEBI:18420"/>
    </cofactor>
</comment>
<comment type="pathway">
    <text evidence="13 15">Amino-acid biosynthesis; L-isoleucine biosynthesis; L-isoleucine from 2-oxobutanoate: step 3/4.</text>
</comment>
<keyword evidence="10 15" id="KW-0100">Branched-chain amino acid biosynthesis</keyword>
<feature type="binding site" evidence="15">
    <location>
        <position position="120"/>
    </location>
    <ligand>
        <name>Mg(2+)</name>
        <dbReference type="ChEBI" id="CHEBI:18420"/>
    </ligand>
</feature>
<dbReference type="EMBL" id="JADIIN010000039">
    <property type="protein sequence ID" value="MBF4468709.1"/>
    <property type="molecule type" value="Genomic_DNA"/>
</dbReference>
<dbReference type="EC" id="4.2.1.9" evidence="14 15"/>
<dbReference type="InterPro" id="IPR000581">
    <property type="entry name" value="ILV_EDD_N"/>
</dbReference>
<comment type="caution">
    <text evidence="18">The sequence shown here is derived from an EMBL/GenBank/DDBJ whole genome shotgun (WGS) entry which is preliminary data.</text>
</comment>
<evidence type="ECO:0000256" key="4">
    <source>
        <dbReference type="ARBA" id="ARBA00022714"/>
    </source>
</evidence>
<comment type="caution">
    <text evidence="15">Lacks conserved residue(s) required for the propagation of feature annotation.</text>
</comment>
<comment type="function">
    <text evidence="15">Functions in the biosynthesis of branched-chain amino acids. Catalyzes the dehydration of (2R,3R)-2,3-dihydroxy-3-methylpentanoate (2,3-dihydroxy-3-methylvalerate) into 2-oxo-3-methylpentanoate (2-oxo-3-methylvalerate) and of (2R)-2,3-dihydroxy-3-methylbutanoate (2,3-dihydroxyisovalerate) into 2-oxo-3-methylbutanoate (2-oxoisovalerate), the penultimate precursor to L-isoleucine and L-valine, respectively.</text>
</comment>
<evidence type="ECO:0000256" key="1">
    <source>
        <dbReference type="ARBA" id="ARBA00001946"/>
    </source>
</evidence>
<evidence type="ECO:0000256" key="7">
    <source>
        <dbReference type="ARBA" id="ARBA00023004"/>
    </source>
</evidence>
<keyword evidence="8 15" id="KW-0411">Iron-sulfur</keyword>
<reference evidence="18" key="1">
    <citation type="submission" date="2020-10" db="EMBL/GenBank/DDBJ databases">
        <title>Dehalococcoides mccartyi of a TCE/Cr reducing biochatode.</title>
        <authorList>
            <person name="Matturro B."/>
        </authorList>
    </citation>
    <scope>NUCLEOTIDE SEQUENCE</scope>
    <source>
        <strain evidence="18">Bin4</strain>
    </source>
</reference>
<dbReference type="GO" id="GO:0004160">
    <property type="term" value="F:dihydroxy-acid dehydratase activity"/>
    <property type="evidence" value="ECO:0007669"/>
    <property type="project" value="UniProtKB-UniRule"/>
</dbReference>
<evidence type="ECO:0000256" key="8">
    <source>
        <dbReference type="ARBA" id="ARBA00023014"/>
    </source>
</evidence>
<dbReference type="GO" id="GO:0000287">
    <property type="term" value="F:magnesium ion binding"/>
    <property type="evidence" value="ECO:0007669"/>
    <property type="project" value="UniProtKB-UniRule"/>
</dbReference>
<evidence type="ECO:0000256" key="5">
    <source>
        <dbReference type="ARBA" id="ARBA00022723"/>
    </source>
</evidence>
<evidence type="ECO:0000256" key="13">
    <source>
        <dbReference type="ARBA" id="ARBA00029437"/>
    </source>
</evidence>
<dbReference type="NCBIfam" id="NF002068">
    <property type="entry name" value="PRK00911.1"/>
    <property type="match status" value="1"/>
</dbReference>
<feature type="binding site" evidence="15">
    <location>
        <position position="78"/>
    </location>
    <ligand>
        <name>Mg(2+)</name>
        <dbReference type="ChEBI" id="CHEBI:18420"/>
    </ligand>
</feature>
<dbReference type="SUPFAM" id="SSF52016">
    <property type="entry name" value="LeuD/IlvD-like"/>
    <property type="match status" value="1"/>
</dbReference>
<comment type="subunit">
    <text evidence="15">Homodimer.</text>
</comment>
<dbReference type="GO" id="GO:0051537">
    <property type="term" value="F:2 iron, 2 sulfur cluster binding"/>
    <property type="evidence" value="ECO:0007669"/>
    <property type="project" value="UniProtKB-UniRule"/>
</dbReference>
<dbReference type="AlphaFoldDB" id="A0A843AN29"/>
<keyword evidence="9 15" id="KW-0456">Lyase</keyword>
<comment type="cofactor">
    <cofactor evidence="15">
        <name>[2Fe-2S] cluster</name>
        <dbReference type="ChEBI" id="CHEBI:190135"/>
    </cofactor>
    <text evidence="15">Binds 1 [2Fe-2S] cluster per subunit. This cluster acts as a Lewis acid cofactor.</text>
</comment>
<dbReference type="UniPathway" id="UPA00047">
    <property type="reaction ID" value="UER00057"/>
</dbReference>
<dbReference type="Pfam" id="PF24877">
    <property type="entry name" value="ILV_EDD_C"/>
    <property type="match status" value="1"/>
</dbReference>
<dbReference type="PROSITE" id="PS00886">
    <property type="entry name" value="ILVD_EDD_1"/>
    <property type="match status" value="1"/>
</dbReference>
<feature type="domain" description="Dihydroxy-acid/6-phosphogluconate dehydratase C-terminal" evidence="17">
    <location>
        <begin position="360"/>
        <end position="548"/>
    </location>
</feature>
<keyword evidence="4 15" id="KW-0001">2Fe-2S</keyword>
<evidence type="ECO:0000256" key="10">
    <source>
        <dbReference type="ARBA" id="ARBA00023304"/>
    </source>
</evidence>
<dbReference type="GO" id="GO:0005829">
    <property type="term" value="C:cytosol"/>
    <property type="evidence" value="ECO:0007669"/>
    <property type="project" value="TreeGrafter"/>
</dbReference>
<feature type="binding site" evidence="15">
    <location>
        <position position="443"/>
    </location>
    <ligand>
        <name>Mg(2+)</name>
        <dbReference type="ChEBI" id="CHEBI:18420"/>
    </ligand>
</feature>
<dbReference type="Gene3D" id="3.50.30.80">
    <property type="entry name" value="IlvD/EDD C-terminal domain-like"/>
    <property type="match status" value="1"/>
</dbReference>
<evidence type="ECO:0000256" key="9">
    <source>
        <dbReference type="ARBA" id="ARBA00023239"/>
    </source>
</evidence>
<evidence type="ECO:0000256" key="15">
    <source>
        <dbReference type="HAMAP-Rule" id="MF_00012"/>
    </source>
</evidence>
<dbReference type="UniPathway" id="UPA00049">
    <property type="reaction ID" value="UER00061"/>
</dbReference>
<dbReference type="HAMAP" id="MF_00012">
    <property type="entry name" value="IlvD"/>
    <property type="match status" value="1"/>
</dbReference>
<evidence type="ECO:0000256" key="11">
    <source>
        <dbReference type="ARBA" id="ARBA00029304"/>
    </source>
</evidence>
<feature type="active site" description="Proton acceptor" evidence="15">
    <location>
        <position position="468"/>
    </location>
</feature>
<keyword evidence="7 15" id="KW-0408">Iron</keyword>
<evidence type="ECO:0000256" key="12">
    <source>
        <dbReference type="ARBA" id="ARBA00029436"/>
    </source>
</evidence>
<proteinExistence type="inferred from homology"/>
<organism evidence="18 19">
    <name type="scientific">Methanobrevibacter arboriphilus</name>
    <dbReference type="NCBI Taxonomy" id="39441"/>
    <lineage>
        <taxon>Archaea</taxon>
        <taxon>Methanobacteriati</taxon>
        <taxon>Methanobacteriota</taxon>
        <taxon>Methanomada group</taxon>
        <taxon>Methanobacteria</taxon>
        <taxon>Methanobacteriales</taxon>
        <taxon>Methanobacteriaceae</taxon>
        <taxon>Methanobrevibacter</taxon>
    </lineage>
</organism>
<dbReference type="Pfam" id="PF00920">
    <property type="entry name" value="ILVD_EDD_N"/>
    <property type="match status" value="1"/>
</dbReference>
<evidence type="ECO:0000256" key="2">
    <source>
        <dbReference type="ARBA" id="ARBA00006486"/>
    </source>
</evidence>
<protein>
    <recommendedName>
        <fullName evidence="14 15">Dihydroxy-acid dehydratase</fullName>
        <shortName evidence="15">DAD</shortName>
        <ecNumber evidence="14 15">4.2.1.9</ecNumber>
    </recommendedName>
</protein>
<dbReference type="InterPro" id="IPR042096">
    <property type="entry name" value="Dihydro-acid_dehy_C"/>
</dbReference>